<evidence type="ECO:0000256" key="3">
    <source>
        <dbReference type="ARBA" id="ARBA00022801"/>
    </source>
</evidence>
<evidence type="ECO:0000256" key="6">
    <source>
        <dbReference type="SAM" id="Coils"/>
    </source>
</evidence>
<dbReference type="GO" id="GO:0005525">
    <property type="term" value="F:GTP binding"/>
    <property type="evidence" value="ECO:0007669"/>
    <property type="project" value="UniProtKB-KW"/>
</dbReference>
<evidence type="ECO:0000313" key="8">
    <source>
        <dbReference type="EMBL" id="KYH31390.1"/>
    </source>
</evidence>
<dbReference type="InterPro" id="IPR027094">
    <property type="entry name" value="Mitofusin_fam"/>
</dbReference>
<dbReference type="PATRIC" id="fig|1121338.3.peg.2464"/>
<keyword evidence="6" id="KW-0175">Coiled coil</keyword>
<dbReference type="STRING" id="1121338.CLTEP_23860"/>
<dbReference type="PANTHER" id="PTHR10465:SF0">
    <property type="entry name" value="SARCALUMENIN"/>
    <property type="match status" value="1"/>
</dbReference>
<feature type="coiled-coil region" evidence="6">
    <location>
        <begin position="700"/>
        <end position="734"/>
    </location>
</feature>
<dbReference type="Proteomes" id="UP000075531">
    <property type="component" value="Unassembled WGS sequence"/>
</dbReference>
<sequence length="751" mass="87980">MTEVFIKYNPYKVETIIKIDGQDIASGSKLASFKHERLQVWLDQLIPELSEELNEDNFKIIFHGTNLDYEDVKEICNSYTDIEIELEHISAKNSKDKIQELSNLIDYMQEGPFEEFKDKKIKENFNKVINSEFEIGVIATMSSGKSTLINAFLGKELMPSKNEACTAKISRIKNIDGYLGFKGRCLDEQRNEVVPFKEIEYEDMNNFNENPMISYIEIEGDIPNISSRKMNLVLVDTPGPNNSQNRTHREHTFSVIKNDTYKPMILYVLNGTQLGTDDDSALLSAVADAMKVGGKQSKDRFIFVINKVDQFDPDKESIPEMIEKARVYLENHGIKNPNIYPTSAEMAKVIRMNKNGYKLTRSQKSTLRNCDLFTDEPSMHLLQYTPLSNTVKNRINETISLFRIENDINNEALYHSGIPYIETAINEYLEKYAVASKITAAVNSFKKIVEERQMIQNIQQEIEKDENAREELYNQMKELEKVIKKGEKSKQFKKKIDTLKFDKYEGVRKIRGKIEQKLLKVSSKFRAEKVSKTQARTIIKEATKELSYLESDIFTDLENMINVSLKESAENLLNEYRNYIKDLVGIKKNNSFKWNNIELFTKNLPDANELIENNKYTEKEKVGERYVVNDNKKWYKPWTWFQKKGWYEDVYETREYVNVNELTRELSYPFKENLYKNIESCISYLNDEEKRLKSYFKNEIQELDNMVLNKAKELKEMSKDSKSLELRIKNEKENKYWLDNFVEKLDNILEI</sequence>
<dbReference type="GO" id="GO:0016020">
    <property type="term" value="C:membrane"/>
    <property type="evidence" value="ECO:0007669"/>
    <property type="project" value="UniProtKB-SubCell"/>
</dbReference>
<evidence type="ECO:0000259" key="7">
    <source>
        <dbReference type="Pfam" id="PF00350"/>
    </source>
</evidence>
<evidence type="ECO:0000256" key="4">
    <source>
        <dbReference type="ARBA" id="ARBA00023134"/>
    </source>
</evidence>
<keyword evidence="2" id="KW-0547">Nucleotide-binding</keyword>
<dbReference type="PANTHER" id="PTHR10465">
    <property type="entry name" value="TRANSMEMBRANE GTPASE FZO1"/>
    <property type="match status" value="1"/>
</dbReference>
<gene>
    <name evidence="8" type="primary">era_2</name>
    <name evidence="8" type="ORF">CLTEP_23860</name>
</gene>
<name>A0A151AV16_9CLOT</name>
<feature type="domain" description="Dynamin N-terminal" evidence="7">
    <location>
        <begin position="135"/>
        <end position="308"/>
    </location>
</feature>
<feature type="coiled-coil region" evidence="6">
    <location>
        <begin position="448"/>
        <end position="489"/>
    </location>
</feature>
<dbReference type="InterPro" id="IPR045063">
    <property type="entry name" value="Dynamin_N"/>
</dbReference>
<evidence type="ECO:0000256" key="1">
    <source>
        <dbReference type="ARBA" id="ARBA00004370"/>
    </source>
</evidence>
<evidence type="ECO:0000313" key="9">
    <source>
        <dbReference type="Proteomes" id="UP000075531"/>
    </source>
</evidence>
<accession>A0A151AV16</accession>
<evidence type="ECO:0000256" key="5">
    <source>
        <dbReference type="ARBA" id="ARBA00023136"/>
    </source>
</evidence>
<dbReference type="OrthoDB" id="1899178at2"/>
<reference evidence="8 9" key="1">
    <citation type="submission" date="2016-02" db="EMBL/GenBank/DDBJ databases">
        <title>Genome sequence of Clostridium tepidiprofundi DSM 19306.</title>
        <authorList>
            <person name="Poehlein A."/>
            <person name="Daniel R."/>
        </authorList>
    </citation>
    <scope>NUCLEOTIDE SEQUENCE [LARGE SCALE GENOMIC DNA]</scope>
    <source>
        <strain evidence="8 9">DSM 19306</strain>
    </source>
</reference>
<dbReference type="SUPFAM" id="SSF52540">
    <property type="entry name" value="P-loop containing nucleoside triphosphate hydrolases"/>
    <property type="match status" value="1"/>
</dbReference>
<dbReference type="Gene3D" id="3.40.50.300">
    <property type="entry name" value="P-loop containing nucleotide triphosphate hydrolases"/>
    <property type="match status" value="1"/>
</dbReference>
<dbReference type="Pfam" id="PF00350">
    <property type="entry name" value="Dynamin_N"/>
    <property type="match status" value="1"/>
</dbReference>
<keyword evidence="3" id="KW-0378">Hydrolase</keyword>
<dbReference type="EMBL" id="LTBA01000047">
    <property type="protein sequence ID" value="KYH31390.1"/>
    <property type="molecule type" value="Genomic_DNA"/>
</dbReference>
<comment type="subcellular location">
    <subcellularLocation>
        <location evidence="1">Membrane</location>
    </subcellularLocation>
</comment>
<organism evidence="8 9">
    <name type="scientific">Clostridium tepidiprofundi DSM 19306</name>
    <dbReference type="NCBI Taxonomy" id="1121338"/>
    <lineage>
        <taxon>Bacteria</taxon>
        <taxon>Bacillati</taxon>
        <taxon>Bacillota</taxon>
        <taxon>Clostridia</taxon>
        <taxon>Eubacteriales</taxon>
        <taxon>Clostridiaceae</taxon>
        <taxon>Clostridium</taxon>
    </lineage>
</organism>
<protein>
    <submittedName>
        <fullName evidence="8">GTPase Era</fullName>
    </submittedName>
</protein>
<keyword evidence="9" id="KW-1185">Reference proteome</keyword>
<proteinExistence type="predicted"/>
<evidence type="ECO:0000256" key="2">
    <source>
        <dbReference type="ARBA" id="ARBA00022741"/>
    </source>
</evidence>
<keyword evidence="5" id="KW-0472">Membrane</keyword>
<keyword evidence="4" id="KW-0342">GTP-binding</keyword>
<dbReference type="GO" id="GO:0003924">
    <property type="term" value="F:GTPase activity"/>
    <property type="evidence" value="ECO:0007669"/>
    <property type="project" value="InterPro"/>
</dbReference>
<dbReference type="InterPro" id="IPR027417">
    <property type="entry name" value="P-loop_NTPase"/>
</dbReference>
<dbReference type="AlphaFoldDB" id="A0A151AV16"/>
<comment type="caution">
    <text evidence="8">The sequence shown here is derived from an EMBL/GenBank/DDBJ whole genome shotgun (WGS) entry which is preliminary data.</text>
</comment>
<dbReference type="RefSeq" id="WP_066826938.1">
    <property type="nucleotide sequence ID" value="NZ_LTBA01000047.1"/>
</dbReference>
<feature type="coiled-coil region" evidence="6">
    <location>
        <begin position="562"/>
        <end position="589"/>
    </location>
</feature>
<dbReference type="GO" id="GO:0008053">
    <property type="term" value="P:mitochondrial fusion"/>
    <property type="evidence" value="ECO:0007669"/>
    <property type="project" value="TreeGrafter"/>
</dbReference>